<dbReference type="EMBL" id="JACHXZ010000001">
    <property type="protein sequence ID" value="MBB3166952.1"/>
    <property type="molecule type" value="Genomic_DNA"/>
</dbReference>
<organism evidence="1 2">
    <name type="scientific">Simiduia aestuariiviva</name>
    <dbReference type="NCBI Taxonomy" id="1510459"/>
    <lineage>
        <taxon>Bacteria</taxon>
        <taxon>Pseudomonadati</taxon>
        <taxon>Pseudomonadota</taxon>
        <taxon>Gammaproteobacteria</taxon>
        <taxon>Cellvibrionales</taxon>
        <taxon>Cellvibrionaceae</taxon>
        <taxon>Simiduia</taxon>
    </lineage>
</organism>
<dbReference type="AlphaFoldDB" id="A0A839UGD6"/>
<sequence>MIDAPVKNKFDELPEVDPQEFVNYFNLEFGISNESADEKPFTVEDFTYVGLFEVGGIETMFWSVAGKNICATVQPYENTYIIAMDNLPSNENNS</sequence>
<name>A0A839UGD6_9GAMM</name>
<evidence type="ECO:0000313" key="2">
    <source>
        <dbReference type="Proteomes" id="UP000559987"/>
    </source>
</evidence>
<keyword evidence="2" id="KW-1185">Reference proteome</keyword>
<gene>
    <name evidence="1" type="ORF">FHS30_000128</name>
</gene>
<comment type="caution">
    <text evidence="1">The sequence shown here is derived from an EMBL/GenBank/DDBJ whole genome shotgun (WGS) entry which is preliminary data.</text>
</comment>
<reference evidence="1 2" key="1">
    <citation type="submission" date="2020-08" db="EMBL/GenBank/DDBJ databases">
        <title>Genomic Encyclopedia of Type Strains, Phase III (KMG-III): the genomes of soil and plant-associated and newly described type strains.</title>
        <authorList>
            <person name="Whitman W."/>
        </authorList>
    </citation>
    <scope>NUCLEOTIDE SEQUENCE [LARGE SCALE GENOMIC DNA]</scope>
    <source>
        <strain evidence="1 2">CECT 8571</strain>
    </source>
</reference>
<evidence type="ECO:0000313" key="1">
    <source>
        <dbReference type="EMBL" id="MBB3166952.1"/>
    </source>
</evidence>
<dbReference type="RefSeq" id="WP_183907292.1">
    <property type="nucleotide sequence ID" value="NZ_JACHXZ010000001.1"/>
</dbReference>
<accession>A0A839UGD6</accession>
<proteinExistence type="predicted"/>
<dbReference type="Proteomes" id="UP000559987">
    <property type="component" value="Unassembled WGS sequence"/>
</dbReference>
<protein>
    <submittedName>
        <fullName evidence="1">Uncharacterized protein</fullName>
    </submittedName>
</protein>